<evidence type="ECO:0000313" key="6">
    <source>
        <dbReference type="Proteomes" id="UP000261931"/>
    </source>
</evidence>
<dbReference type="Gene3D" id="3.30.9.10">
    <property type="entry name" value="D-Amino Acid Oxidase, subunit A, domain 2"/>
    <property type="match status" value="1"/>
</dbReference>
<keyword evidence="6" id="KW-1185">Reference proteome</keyword>
<protein>
    <submittedName>
        <fullName evidence="5">Monooxygenase</fullName>
    </submittedName>
</protein>
<dbReference type="PANTHER" id="PTHR43004:SF19">
    <property type="entry name" value="BINDING MONOOXYGENASE, PUTATIVE (JCVI)-RELATED"/>
    <property type="match status" value="1"/>
</dbReference>
<dbReference type="Pfam" id="PF01494">
    <property type="entry name" value="FAD_binding_3"/>
    <property type="match status" value="1"/>
</dbReference>
<dbReference type="InterPro" id="IPR002938">
    <property type="entry name" value="FAD-bd"/>
</dbReference>
<reference evidence="5 6" key="1">
    <citation type="submission" date="2018-08" db="EMBL/GenBank/DDBJ databases">
        <title>Hydrogenophaga sp. LA-38 isolated from sludge.</title>
        <authorList>
            <person name="Im W.-T."/>
        </authorList>
    </citation>
    <scope>NUCLEOTIDE SEQUENCE [LARGE SCALE GENOMIC DNA]</scope>
    <source>
        <strain evidence="5 6">LA-38</strain>
    </source>
</reference>
<dbReference type="Gene3D" id="3.50.50.60">
    <property type="entry name" value="FAD/NAD(P)-binding domain"/>
    <property type="match status" value="1"/>
</dbReference>
<dbReference type="EMBL" id="QVLS01000002">
    <property type="protein sequence ID" value="RFP80984.1"/>
    <property type="molecule type" value="Genomic_DNA"/>
</dbReference>
<dbReference type="Pfam" id="PF21274">
    <property type="entry name" value="Rng_hyd_C"/>
    <property type="match status" value="1"/>
</dbReference>
<dbReference type="InterPro" id="IPR050641">
    <property type="entry name" value="RIFMO-like"/>
</dbReference>
<evidence type="ECO:0000256" key="3">
    <source>
        <dbReference type="ARBA" id="ARBA00022827"/>
    </source>
</evidence>
<proteinExistence type="predicted"/>
<comment type="cofactor">
    <cofactor evidence="1">
        <name>FAD</name>
        <dbReference type="ChEBI" id="CHEBI:57692"/>
    </cofactor>
</comment>
<comment type="caution">
    <text evidence="5">The sequence shown here is derived from an EMBL/GenBank/DDBJ whole genome shotgun (WGS) entry which is preliminary data.</text>
</comment>
<dbReference type="RefSeq" id="WP_116957723.1">
    <property type="nucleotide sequence ID" value="NZ_QVLS01000002.1"/>
</dbReference>
<evidence type="ECO:0000256" key="2">
    <source>
        <dbReference type="ARBA" id="ARBA00022630"/>
    </source>
</evidence>
<dbReference type="PANTHER" id="PTHR43004">
    <property type="entry name" value="TRK SYSTEM POTASSIUM UPTAKE PROTEIN"/>
    <property type="match status" value="1"/>
</dbReference>
<keyword evidence="5" id="KW-0503">Monooxygenase</keyword>
<dbReference type="PRINTS" id="PR00420">
    <property type="entry name" value="RNGMNOXGNASE"/>
</dbReference>
<organism evidence="5 6">
    <name type="scientific">Hydrogenophaga borbori</name>
    <dbReference type="NCBI Taxonomy" id="2294117"/>
    <lineage>
        <taxon>Bacteria</taxon>
        <taxon>Pseudomonadati</taxon>
        <taxon>Pseudomonadota</taxon>
        <taxon>Betaproteobacteria</taxon>
        <taxon>Burkholderiales</taxon>
        <taxon>Comamonadaceae</taxon>
        <taxon>Hydrogenophaga</taxon>
    </lineage>
</organism>
<accession>A0A372EMU0</accession>
<evidence type="ECO:0000259" key="4">
    <source>
        <dbReference type="Pfam" id="PF01494"/>
    </source>
</evidence>
<name>A0A372EMU0_9BURK</name>
<dbReference type="Gene3D" id="3.40.30.120">
    <property type="match status" value="1"/>
</dbReference>
<dbReference type="GO" id="GO:0016709">
    <property type="term" value="F:oxidoreductase activity, acting on paired donors, with incorporation or reduction of molecular oxygen, NAD(P)H as one donor, and incorporation of one atom of oxygen"/>
    <property type="evidence" value="ECO:0007669"/>
    <property type="project" value="UniProtKB-ARBA"/>
</dbReference>
<keyword evidence="2" id="KW-0285">Flavoprotein</keyword>
<feature type="domain" description="FAD-binding" evidence="4">
    <location>
        <begin position="16"/>
        <end position="378"/>
    </location>
</feature>
<dbReference type="GO" id="GO:0071949">
    <property type="term" value="F:FAD binding"/>
    <property type="evidence" value="ECO:0007669"/>
    <property type="project" value="InterPro"/>
</dbReference>
<dbReference type="SUPFAM" id="SSF51905">
    <property type="entry name" value="FAD/NAD(P)-binding domain"/>
    <property type="match status" value="1"/>
</dbReference>
<keyword evidence="5" id="KW-0560">Oxidoreductase</keyword>
<dbReference type="InterPro" id="IPR036188">
    <property type="entry name" value="FAD/NAD-bd_sf"/>
</dbReference>
<keyword evidence="3" id="KW-0274">FAD</keyword>
<sequence length="573" mass="62315">MNPSAPLTDPTSASSTDVLIVGAGPVGLTLAMDLAARGVRVTIAELRAYKEPPSVKCNHVASRTMERFRQLGVADRLRQAGLPDEHPNDVVFRTAMTGIELTRIPIPNRLERFVDNGGPDTWWPTAEPPHRINQIYLEPILLEHAAALPNVTLLNRTRVDGFEQDADGVTATLVGLDGGTPRRVRARFLVGCDGGSSGVRKAIGARFEGTAVIQRVQSTYIRAKDLLSRLPGKPAWCYYSVNPRRCGTAFAIDGRETWLVHNHLNPHETEFDSVDRDQSIRHILGVGDDFQYEVISKEDWVGRRLVADRFRDRRAFIAGDAAHLWVPYAGYGMNAGIADALNLSWLLAAQVQGWADPSMLDAYEAERQPITEQVSRFAMDHAQKMIKARSAVPPNIEANDAAGAAARALIGDEAYQLNVQQFCCAGLNYGYYYSGSPIIAADGEAPPAYTMGDFTPSTVPGCRAPHFWLADGRSLYDAFGAGYTLLLAQADTEAQPLLDAAAEAGVPLTVLDVSREARRPPEYRHALLLCRPDQHVVWRGDTVPADARALVAMLRGAARTGTSAAPHPSAALA</sequence>
<dbReference type="AlphaFoldDB" id="A0A372EMU0"/>
<dbReference type="Proteomes" id="UP000261931">
    <property type="component" value="Unassembled WGS sequence"/>
</dbReference>
<gene>
    <name evidence="5" type="ORF">DY262_04185</name>
</gene>
<dbReference type="NCBIfam" id="NF004780">
    <property type="entry name" value="PRK06126.1"/>
    <property type="match status" value="1"/>
</dbReference>
<evidence type="ECO:0000313" key="5">
    <source>
        <dbReference type="EMBL" id="RFP80984.1"/>
    </source>
</evidence>
<evidence type="ECO:0000256" key="1">
    <source>
        <dbReference type="ARBA" id="ARBA00001974"/>
    </source>
</evidence>